<dbReference type="AlphaFoldDB" id="A0A934S479"/>
<keyword evidence="4" id="KW-1185">Reference proteome</keyword>
<protein>
    <submittedName>
        <fullName evidence="2">Uncharacterized protein</fullName>
    </submittedName>
</protein>
<proteinExistence type="predicted"/>
<dbReference type="RefSeq" id="WP_200359375.1">
    <property type="nucleotide sequence ID" value="NZ_JAENIL010000087.1"/>
</dbReference>
<name>A0A934S479_9BACT</name>
<evidence type="ECO:0000313" key="2">
    <source>
        <dbReference type="EMBL" id="MBK1880426.1"/>
    </source>
</evidence>
<evidence type="ECO:0000256" key="1">
    <source>
        <dbReference type="SAM" id="Phobius"/>
    </source>
</evidence>
<comment type="caution">
    <text evidence="2">The sequence shown here is derived from an EMBL/GenBank/DDBJ whole genome shotgun (WGS) entry which is preliminary data.</text>
</comment>
<evidence type="ECO:0000313" key="3">
    <source>
        <dbReference type="EMBL" id="MBK1880759.1"/>
    </source>
</evidence>
<accession>A0A934S479</accession>
<keyword evidence="1" id="KW-1133">Transmembrane helix</keyword>
<keyword evidence="1" id="KW-0812">Transmembrane</keyword>
<sequence>MNALNTTKVFEATLATVAVIGAAAVIVPAAGIMTAIGVVAGGLVAMAALETKKRAY</sequence>
<evidence type="ECO:0000313" key="4">
    <source>
        <dbReference type="Proteomes" id="UP000617628"/>
    </source>
</evidence>
<organism evidence="2 4">
    <name type="scientific">Pelagicoccus mobilis</name>
    <dbReference type="NCBI Taxonomy" id="415221"/>
    <lineage>
        <taxon>Bacteria</taxon>
        <taxon>Pseudomonadati</taxon>
        <taxon>Verrucomicrobiota</taxon>
        <taxon>Opitutia</taxon>
        <taxon>Puniceicoccales</taxon>
        <taxon>Pelagicoccaceae</taxon>
        <taxon>Pelagicoccus</taxon>
    </lineage>
</organism>
<reference evidence="2" key="1">
    <citation type="submission" date="2021-01" db="EMBL/GenBank/DDBJ databases">
        <title>Modified the classification status of verrucomicrobia.</title>
        <authorList>
            <person name="Feng X."/>
        </authorList>
    </citation>
    <scope>NUCLEOTIDE SEQUENCE</scope>
    <source>
        <strain evidence="2">KCTC 13126</strain>
    </source>
</reference>
<dbReference type="EMBL" id="JAENIL010000087">
    <property type="protein sequence ID" value="MBK1880426.1"/>
    <property type="molecule type" value="Genomic_DNA"/>
</dbReference>
<dbReference type="EMBL" id="JAENIL010000151">
    <property type="protein sequence ID" value="MBK1880759.1"/>
    <property type="molecule type" value="Genomic_DNA"/>
</dbReference>
<feature type="transmembrane region" description="Helical" evidence="1">
    <location>
        <begin position="20"/>
        <end position="49"/>
    </location>
</feature>
<keyword evidence="1" id="KW-0472">Membrane</keyword>
<dbReference type="Proteomes" id="UP000617628">
    <property type="component" value="Unassembled WGS sequence"/>
</dbReference>
<gene>
    <name evidence="2" type="ORF">JIN87_26305</name>
    <name evidence="3" type="ORF">JIN87_28005</name>
</gene>